<protein>
    <submittedName>
        <fullName evidence="2">Tripartite motif-containing protein 30A</fullName>
    </submittedName>
</protein>
<evidence type="ECO:0000313" key="2">
    <source>
        <dbReference type="EMBL" id="GAB1292463.1"/>
    </source>
</evidence>
<evidence type="ECO:0000256" key="1">
    <source>
        <dbReference type="SAM" id="SignalP"/>
    </source>
</evidence>
<name>A0ABQ0EZV0_APOSI</name>
<dbReference type="EMBL" id="BAAFST010000007">
    <property type="protein sequence ID" value="GAB1292463.1"/>
    <property type="molecule type" value="Genomic_DNA"/>
</dbReference>
<proteinExistence type="predicted"/>
<accession>A0ABQ0EZV0</accession>
<keyword evidence="1" id="KW-0732">Signal</keyword>
<reference evidence="2 3" key="1">
    <citation type="submission" date="2024-08" db="EMBL/GenBank/DDBJ databases">
        <title>The draft genome of Apodemus speciosus.</title>
        <authorList>
            <person name="Nabeshima K."/>
            <person name="Suzuki S."/>
            <person name="Onuma M."/>
        </authorList>
    </citation>
    <scope>NUCLEOTIDE SEQUENCE [LARGE SCALE GENOMIC DNA]</scope>
    <source>
        <strain evidence="2">IB14-021</strain>
    </source>
</reference>
<gene>
    <name evidence="2" type="ORF">APTSU1_000769400</name>
</gene>
<sequence length="86" mass="9742">MVDFVFFFLIFNFELHQEPFAPRQGTRAEVLWHRITAMMTSSVLEMIKEEVTSSAKPASHSTMSPTETQKGRAVALCAKFIIHLGI</sequence>
<keyword evidence="3" id="KW-1185">Reference proteome</keyword>
<organism evidence="2 3">
    <name type="scientific">Apodemus speciosus</name>
    <name type="common">Large Japanese field mouse</name>
    <dbReference type="NCBI Taxonomy" id="105296"/>
    <lineage>
        <taxon>Eukaryota</taxon>
        <taxon>Metazoa</taxon>
        <taxon>Chordata</taxon>
        <taxon>Craniata</taxon>
        <taxon>Vertebrata</taxon>
        <taxon>Euteleostomi</taxon>
        <taxon>Mammalia</taxon>
        <taxon>Eutheria</taxon>
        <taxon>Euarchontoglires</taxon>
        <taxon>Glires</taxon>
        <taxon>Rodentia</taxon>
        <taxon>Myomorpha</taxon>
        <taxon>Muroidea</taxon>
        <taxon>Muridae</taxon>
        <taxon>Murinae</taxon>
        <taxon>Apodemus</taxon>
    </lineage>
</organism>
<feature type="signal peptide" evidence="1">
    <location>
        <begin position="1"/>
        <end position="17"/>
    </location>
</feature>
<dbReference type="Proteomes" id="UP001623349">
    <property type="component" value="Unassembled WGS sequence"/>
</dbReference>
<evidence type="ECO:0000313" key="3">
    <source>
        <dbReference type="Proteomes" id="UP001623349"/>
    </source>
</evidence>
<feature type="chain" id="PRO_5046966793" evidence="1">
    <location>
        <begin position="18"/>
        <end position="86"/>
    </location>
</feature>
<comment type="caution">
    <text evidence="2">The sequence shown here is derived from an EMBL/GenBank/DDBJ whole genome shotgun (WGS) entry which is preliminary data.</text>
</comment>